<sequence>MSSFDRLEIFLQYRKDGVFTTGDLMRGKLMVSLKRGLNLLGIEVKFRGRCQAEWKEGEGSDQRSMCETDEYFNDSMVLFGKAPTDEATSEDCEYLGTGQHVFEFRYQLPIDIPSSFEGSHGFVRYWVKAKIHGPWGLLDQTGKVEFGIERPYDLNAVPGADDPVEDEDACIMCKSCFGGGGSVYATFRADRRGYIPGDTIVFNADISNGSDSPIESTKITFYQLTTYGYSPLDSNTSEKKKIAELSRGRLEAGEEDEWKNSQLPLPNPLPVSSLPGCPFIDIDYILELKTYAPEADVELRIPLVILIGNIPLKSVASKENTRRDLTNLYMESMPVPIMRQPTGLSAIMSVRAAPIVALAPMTTEMEDMFSENKLVRSDTALSIRRSKGNRFKLVRILSMVDEEIECQADIRVDTRTSYRSGDISNKIDSTSVQEEYEETVVEIEDSL</sequence>
<comment type="caution">
    <text evidence="3">The sequence shown here is derived from an EMBL/GenBank/DDBJ whole genome shotgun (WGS) entry which is preliminary data.</text>
</comment>
<evidence type="ECO:0000256" key="1">
    <source>
        <dbReference type="ARBA" id="ARBA00005298"/>
    </source>
</evidence>
<name>A0ABD3XHP9_SINWO</name>
<dbReference type="Pfam" id="PF00339">
    <property type="entry name" value="Arrestin_N"/>
    <property type="match status" value="1"/>
</dbReference>
<dbReference type="InterPro" id="IPR014752">
    <property type="entry name" value="Arrestin-like_C"/>
</dbReference>
<dbReference type="InterPro" id="IPR011021">
    <property type="entry name" value="Arrestin-like_N"/>
</dbReference>
<dbReference type="SUPFAM" id="SSF81296">
    <property type="entry name" value="E set domains"/>
    <property type="match status" value="2"/>
</dbReference>
<dbReference type="InterPro" id="IPR050357">
    <property type="entry name" value="Arrestin_domain-protein"/>
</dbReference>
<dbReference type="Proteomes" id="UP001634394">
    <property type="component" value="Unassembled WGS sequence"/>
</dbReference>
<dbReference type="InterPro" id="IPR011022">
    <property type="entry name" value="Arrestin_C-like"/>
</dbReference>
<evidence type="ECO:0000259" key="2">
    <source>
        <dbReference type="SMART" id="SM01017"/>
    </source>
</evidence>
<comment type="similarity">
    <text evidence="1">Belongs to the arrestin family.</text>
</comment>
<proteinExistence type="inferred from homology"/>
<evidence type="ECO:0000313" key="4">
    <source>
        <dbReference type="Proteomes" id="UP001634394"/>
    </source>
</evidence>
<dbReference type="InterPro" id="IPR014756">
    <property type="entry name" value="Ig_E-set"/>
</dbReference>
<dbReference type="AlphaFoldDB" id="A0ABD3XHP9"/>
<dbReference type="EMBL" id="JBJQND010000002">
    <property type="protein sequence ID" value="KAL3884470.1"/>
    <property type="molecule type" value="Genomic_DNA"/>
</dbReference>
<dbReference type="Pfam" id="PF02752">
    <property type="entry name" value="Arrestin_C"/>
    <property type="match status" value="1"/>
</dbReference>
<dbReference type="Gene3D" id="2.60.40.640">
    <property type="match status" value="2"/>
</dbReference>
<dbReference type="PANTHER" id="PTHR11188">
    <property type="entry name" value="ARRESTIN DOMAIN CONTAINING PROTEIN"/>
    <property type="match status" value="1"/>
</dbReference>
<dbReference type="PANTHER" id="PTHR11188:SF176">
    <property type="entry name" value="ARRESTIN DOMAIN-CONTAINING PROTEIN 1"/>
    <property type="match status" value="1"/>
</dbReference>
<reference evidence="3 4" key="1">
    <citation type="submission" date="2024-11" db="EMBL/GenBank/DDBJ databases">
        <title>Chromosome-level genome assembly of the freshwater bivalve Anodonta woodiana.</title>
        <authorList>
            <person name="Chen X."/>
        </authorList>
    </citation>
    <scope>NUCLEOTIDE SEQUENCE [LARGE SCALE GENOMIC DNA]</scope>
    <source>
        <strain evidence="3">MN2024</strain>
        <tissue evidence="3">Gills</tissue>
    </source>
</reference>
<organism evidence="3 4">
    <name type="scientific">Sinanodonta woodiana</name>
    <name type="common">Chinese pond mussel</name>
    <name type="synonym">Anodonta woodiana</name>
    <dbReference type="NCBI Taxonomy" id="1069815"/>
    <lineage>
        <taxon>Eukaryota</taxon>
        <taxon>Metazoa</taxon>
        <taxon>Spiralia</taxon>
        <taxon>Lophotrochozoa</taxon>
        <taxon>Mollusca</taxon>
        <taxon>Bivalvia</taxon>
        <taxon>Autobranchia</taxon>
        <taxon>Heteroconchia</taxon>
        <taxon>Palaeoheterodonta</taxon>
        <taxon>Unionida</taxon>
        <taxon>Unionoidea</taxon>
        <taxon>Unionidae</taxon>
        <taxon>Unioninae</taxon>
        <taxon>Sinanodonta</taxon>
    </lineage>
</organism>
<keyword evidence="4" id="KW-1185">Reference proteome</keyword>
<evidence type="ECO:0000313" key="3">
    <source>
        <dbReference type="EMBL" id="KAL3884470.1"/>
    </source>
</evidence>
<feature type="domain" description="Arrestin C-terminal-like" evidence="2">
    <location>
        <begin position="179"/>
        <end position="312"/>
    </location>
</feature>
<accession>A0ABD3XHP9</accession>
<dbReference type="SMART" id="SM01017">
    <property type="entry name" value="Arrestin_C"/>
    <property type="match status" value="1"/>
</dbReference>
<gene>
    <name evidence="3" type="ORF">ACJMK2_024609</name>
</gene>
<protein>
    <recommendedName>
        <fullName evidence="2">Arrestin C-terminal-like domain-containing protein</fullName>
    </recommendedName>
</protein>